<accession>A0A392LXT8</accession>
<dbReference type="PANTHER" id="PTHR31099">
    <property type="entry name" value="OS06G0165300 PROTEIN"/>
    <property type="match status" value="1"/>
</dbReference>
<gene>
    <name evidence="4" type="ORF">A2U01_0000536</name>
</gene>
<proteinExistence type="predicted"/>
<comment type="caution">
    <text evidence="4">The sequence shown here is derived from an EMBL/GenBank/DDBJ whole genome shotgun (WGS) entry which is preliminary data.</text>
</comment>
<dbReference type="InterPro" id="IPR007321">
    <property type="entry name" value="Transposase_28"/>
</dbReference>
<feature type="compositionally biased region" description="Low complexity" evidence="2">
    <location>
        <begin position="334"/>
        <end position="356"/>
    </location>
</feature>
<name>A0A392LXT8_9FABA</name>
<keyword evidence="1" id="KW-0175">Coiled coil</keyword>
<feature type="region of interest" description="Disordered" evidence="2">
    <location>
        <begin position="585"/>
        <end position="624"/>
    </location>
</feature>
<evidence type="ECO:0000256" key="1">
    <source>
        <dbReference type="SAM" id="Coils"/>
    </source>
</evidence>
<feature type="compositionally biased region" description="Acidic residues" evidence="2">
    <location>
        <begin position="594"/>
        <end position="603"/>
    </location>
</feature>
<dbReference type="PANTHER" id="PTHR31099:SF49">
    <property type="entry name" value="MYOSIN HEAVY CHAIN-LIKE PROTEIN"/>
    <property type="match status" value="1"/>
</dbReference>
<evidence type="ECO:0000313" key="4">
    <source>
        <dbReference type="EMBL" id="MCH79780.1"/>
    </source>
</evidence>
<dbReference type="Proteomes" id="UP000265520">
    <property type="component" value="Unassembled WGS sequence"/>
</dbReference>
<dbReference type="Pfam" id="PF04195">
    <property type="entry name" value="Transposase_28"/>
    <property type="match status" value="1"/>
</dbReference>
<sequence>MADEEAGPSQKWMVGPSREDPYAWVASEVKERSILTKAYEPIFALVEDRMGEDPENWAAFVVKGDRRVYSDFGEHRFAMYEFVFEKVGLRMPFSDFAMKVFDHLRLAPSQLNLNSIAFIRVFELVCRHHQIVPSVPIFFAVFQIQRKSKDGRQCWVSLKSKIKLFDMFVDSVRGFKSRYYVVGAVSEEAKRSLYETVVVEEDGKQVARSRARFPLSWTFRHFENGTDFYLTKIGGLSEQERADLKRLKDWVESFALGPCVYRKDVDGQRVTVPYLGDDGEQMYEVRYIDTRKLLLCKSDAAREILLDQMASQGSEILKMLSDQSRGKKKGSRRGIGPSVSSGSGSPVVVSPSVVTSRQREKRPRTIPDVVDLEDKAQGKTVVPPCWSTKGFLEMNPPVVAEKEKAVLRSMDPKRREKFLVDDVAGLMRLVSTVLVLNEDSACPAKEVELLKEKVSELETKNLGLENAVEDLNGKKEVWAATQRELRETQDKLGSLVEEKEVLEKEVAALRVAMVPGEKEDDFTRGLSTRAELVDQLVYVLGNLTAAAKMGFNNAVAQLEVLNPGLQTVGTGFWRRVVDGKVVLPPENATKETDDFLEEDDDMEPERPATVEPRDDQVEGQDESG</sequence>
<feature type="region of interest" description="Disordered" evidence="2">
    <location>
        <begin position="321"/>
        <end position="366"/>
    </location>
</feature>
<evidence type="ECO:0000259" key="3">
    <source>
        <dbReference type="Pfam" id="PF04195"/>
    </source>
</evidence>
<evidence type="ECO:0000256" key="2">
    <source>
        <dbReference type="SAM" id="MobiDB-lite"/>
    </source>
</evidence>
<keyword evidence="5" id="KW-1185">Reference proteome</keyword>
<dbReference type="EMBL" id="LXQA010000360">
    <property type="protein sequence ID" value="MCH79780.1"/>
    <property type="molecule type" value="Genomic_DNA"/>
</dbReference>
<feature type="coiled-coil region" evidence="1">
    <location>
        <begin position="447"/>
        <end position="512"/>
    </location>
</feature>
<dbReference type="AlphaFoldDB" id="A0A392LXT8"/>
<protein>
    <recommendedName>
        <fullName evidence="3">Transposase (putative) gypsy type domain-containing protein</fullName>
    </recommendedName>
</protein>
<organism evidence="4 5">
    <name type="scientific">Trifolium medium</name>
    <dbReference type="NCBI Taxonomy" id="97028"/>
    <lineage>
        <taxon>Eukaryota</taxon>
        <taxon>Viridiplantae</taxon>
        <taxon>Streptophyta</taxon>
        <taxon>Embryophyta</taxon>
        <taxon>Tracheophyta</taxon>
        <taxon>Spermatophyta</taxon>
        <taxon>Magnoliopsida</taxon>
        <taxon>eudicotyledons</taxon>
        <taxon>Gunneridae</taxon>
        <taxon>Pentapetalae</taxon>
        <taxon>rosids</taxon>
        <taxon>fabids</taxon>
        <taxon>Fabales</taxon>
        <taxon>Fabaceae</taxon>
        <taxon>Papilionoideae</taxon>
        <taxon>50 kb inversion clade</taxon>
        <taxon>NPAAA clade</taxon>
        <taxon>Hologalegina</taxon>
        <taxon>IRL clade</taxon>
        <taxon>Trifolieae</taxon>
        <taxon>Trifolium</taxon>
    </lineage>
</organism>
<feature type="domain" description="Transposase (putative) gypsy type" evidence="3">
    <location>
        <begin position="86"/>
        <end position="145"/>
    </location>
</feature>
<evidence type="ECO:0000313" key="5">
    <source>
        <dbReference type="Proteomes" id="UP000265520"/>
    </source>
</evidence>
<feature type="compositionally biased region" description="Basic and acidic residues" evidence="2">
    <location>
        <begin position="604"/>
        <end position="616"/>
    </location>
</feature>
<reference evidence="4 5" key="1">
    <citation type="journal article" date="2018" name="Front. Plant Sci.">
        <title>Red Clover (Trifolium pratense) and Zigzag Clover (T. medium) - A Picture of Genomic Similarities and Differences.</title>
        <authorList>
            <person name="Dluhosova J."/>
            <person name="Istvanek J."/>
            <person name="Nedelnik J."/>
            <person name="Repkova J."/>
        </authorList>
    </citation>
    <scope>NUCLEOTIDE SEQUENCE [LARGE SCALE GENOMIC DNA]</scope>
    <source>
        <strain evidence="5">cv. 10/8</strain>
        <tissue evidence="4">Leaf</tissue>
    </source>
</reference>